<dbReference type="Proteomes" id="UP000271098">
    <property type="component" value="Unassembled WGS sequence"/>
</dbReference>
<evidence type="ECO:0000313" key="3">
    <source>
        <dbReference type="Proteomes" id="UP000271098"/>
    </source>
</evidence>
<organism evidence="4">
    <name type="scientific">Gongylonema pulchrum</name>
    <dbReference type="NCBI Taxonomy" id="637853"/>
    <lineage>
        <taxon>Eukaryota</taxon>
        <taxon>Metazoa</taxon>
        <taxon>Ecdysozoa</taxon>
        <taxon>Nematoda</taxon>
        <taxon>Chromadorea</taxon>
        <taxon>Rhabditida</taxon>
        <taxon>Spirurina</taxon>
        <taxon>Spiruromorpha</taxon>
        <taxon>Spiruroidea</taxon>
        <taxon>Gongylonematidae</taxon>
        <taxon>Gongylonema</taxon>
    </lineage>
</organism>
<name>A0A183CWS2_9BILA</name>
<feature type="region of interest" description="Disordered" evidence="1">
    <location>
        <begin position="113"/>
        <end position="134"/>
    </location>
</feature>
<dbReference type="EMBL" id="UYRT01000964">
    <property type="protein sequence ID" value="VDK29014.1"/>
    <property type="molecule type" value="Genomic_DNA"/>
</dbReference>
<feature type="region of interest" description="Disordered" evidence="1">
    <location>
        <begin position="29"/>
        <end position="83"/>
    </location>
</feature>
<gene>
    <name evidence="2" type="ORF">GPUH_LOCUS913</name>
</gene>
<evidence type="ECO:0000313" key="2">
    <source>
        <dbReference type="EMBL" id="VDK29014.1"/>
    </source>
</evidence>
<keyword evidence="3" id="KW-1185">Reference proteome</keyword>
<sequence length="506" mass="55828">MVFAQDRPIPAPRTSLIERKPPVPKRVLRPVVAPRRRDRGGNAQKEFPANVSDNHHVKPQSISQNHLIRNPLRRTKSAPETTGDVRKMAPTKIHRLHSFHFSPVIVEGHQFRGDFTDKTNAEQDGTSGRGSKRQEAILECTAGRQGSSDECNGEHSGFSSSRFLKEIPGSPKQGFGVSTECAKKNFENLGNSERIISGITEQDQYSSIIKSGKKYPNEISGSVERGRVARIAEMLDSAMHLHENAANPSPVTSINAANEPTATAPSNSVASGTDCADPPVVTQQSPDAPNDCTDPDDVFLLSDFNSNTQTVGIWNPGYVGLEEYRRLAELSGDTASTSATCTKGFDFWNKNHWSRNTVDSLEAIPEADDGRGRTKSDGSVSPEEVYLSGWAQVHLNKKDRGRLWVIVEKDALACWANEDEDGNAEIGPYFFKNLIYVGKFPMNNTMELHIRETVGCNHWTSVKLSLESAVLDYWVLSIAKVSTSGFRGSTDLNSYLKYKFIFEASI</sequence>
<feature type="compositionally biased region" description="Polar residues" evidence="1">
    <location>
        <begin position="246"/>
        <end position="271"/>
    </location>
</feature>
<dbReference type="AlphaFoldDB" id="A0A183CWS2"/>
<dbReference type="WBParaSite" id="GPUH_0000091301-mRNA-1">
    <property type="protein sequence ID" value="GPUH_0000091301-mRNA-1"/>
    <property type="gene ID" value="GPUH_0000091301"/>
</dbReference>
<evidence type="ECO:0000256" key="1">
    <source>
        <dbReference type="SAM" id="MobiDB-lite"/>
    </source>
</evidence>
<proteinExistence type="predicted"/>
<accession>A0A183CWS2</accession>
<evidence type="ECO:0000313" key="4">
    <source>
        <dbReference type="WBParaSite" id="GPUH_0000091301-mRNA-1"/>
    </source>
</evidence>
<reference evidence="2 3" key="2">
    <citation type="submission" date="2018-11" db="EMBL/GenBank/DDBJ databases">
        <authorList>
            <consortium name="Pathogen Informatics"/>
        </authorList>
    </citation>
    <scope>NUCLEOTIDE SEQUENCE [LARGE SCALE GENOMIC DNA]</scope>
</reference>
<feature type="compositionally biased region" description="Basic residues" evidence="1">
    <location>
        <begin position="29"/>
        <end position="38"/>
    </location>
</feature>
<feature type="region of interest" description="Disordered" evidence="1">
    <location>
        <begin position="245"/>
        <end position="291"/>
    </location>
</feature>
<protein>
    <submittedName>
        <fullName evidence="4">CBM20 domain-containing protein</fullName>
    </submittedName>
</protein>
<reference evidence="4" key="1">
    <citation type="submission" date="2016-06" db="UniProtKB">
        <authorList>
            <consortium name="WormBaseParasite"/>
        </authorList>
    </citation>
    <scope>IDENTIFICATION</scope>
</reference>